<evidence type="ECO:0000313" key="3">
    <source>
        <dbReference type="Proteomes" id="UP000652567"/>
    </source>
</evidence>
<dbReference type="Pfam" id="PF03168">
    <property type="entry name" value="LEA_2"/>
    <property type="match status" value="1"/>
</dbReference>
<dbReference type="InterPro" id="IPR004864">
    <property type="entry name" value="LEA_2"/>
</dbReference>
<dbReference type="EMBL" id="PRDL01000001">
    <property type="protein sequence ID" value="MBE8716268.1"/>
    <property type="molecule type" value="Genomic_DNA"/>
</dbReference>
<feature type="domain" description="Water stress and hypersensitive response" evidence="1">
    <location>
        <begin position="34"/>
        <end position="156"/>
    </location>
</feature>
<dbReference type="Proteomes" id="UP000652567">
    <property type="component" value="Unassembled WGS sequence"/>
</dbReference>
<dbReference type="GO" id="GO:0009269">
    <property type="term" value="P:response to desiccation"/>
    <property type="evidence" value="ECO:0007669"/>
    <property type="project" value="InterPro"/>
</dbReference>
<proteinExistence type="predicted"/>
<dbReference type="Gene3D" id="2.60.40.1820">
    <property type="match status" value="1"/>
</dbReference>
<sequence length="158" mass="16925">MITTKRITIGLLVLIAAILSGCAAFQPPMEQPVVKVTSLSLLPSQGLQQRIGVGLSISNPNGKDLSLKGISYTIGIEKFPVLSGVTSKVPVLKAYEETPVSLEVTANVLELVRLAEYFGRRGVGNQGVNYSIDAKLDFSSWLPAMRVKETGVIPLTMP</sequence>
<name>A0A928V1V1_9GAMM</name>
<dbReference type="RefSeq" id="WP_193907206.1">
    <property type="nucleotide sequence ID" value="NZ_PRDL01000001.1"/>
</dbReference>
<protein>
    <recommendedName>
        <fullName evidence="1">Water stress and hypersensitive response domain-containing protein</fullName>
    </recommendedName>
</protein>
<accession>A0A928V1V1</accession>
<evidence type="ECO:0000259" key="1">
    <source>
        <dbReference type="SMART" id="SM00769"/>
    </source>
</evidence>
<dbReference type="InterPro" id="IPR013990">
    <property type="entry name" value="WHy-dom"/>
</dbReference>
<dbReference type="SUPFAM" id="SSF117070">
    <property type="entry name" value="LEA14-like"/>
    <property type="match status" value="1"/>
</dbReference>
<keyword evidence="3" id="KW-1185">Reference proteome</keyword>
<dbReference type="SMART" id="SM00769">
    <property type="entry name" value="WHy"/>
    <property type="match status" value="1"/>
</dbReference>
<reference evidence="2" key="1">
    <citation type="submission" date="2018-07" db="EMBL/GenBank/DDBJ databases">
        <title>Genome assembly of strain Ka43.</title>
        <authorList>
            <person name="Kukolya J."/>
            <person name="Nagy I."/>
            <person name="Horvath B."/>
            <person name="Toth A."/>
        </authorList>
    </citation>
    <scope>NUCLEOTIDE SEQUENCE</scope>
    <source>
        <strain evidence="2">KB43</strain>
    </source>
</reference>
<organism evidence="2 3">
    <name type="scientific">Cellvibrio polysaccharolyticus</name>
    <dbReference type="NCBI Taxonomy" id="2082724"/>
    <lineage>
        <taxon>Bacteria</taxon>
        <taxon>Pseudomonadati</taxon>
        <taxon>Pseudomonadota</taxon>
        <taxon>Gammaproteobacteria</taxon>
        <taxon>Cellvibrionales</taxon>
        <taxon>Cellvibrionaceae</taxon>
        <taxon>Cellvibrio</taxon>
    </lineage>
</organism>
<comment type="caution">
    <text evidence="2">The sequence shown here is derived from an EMBL/GenBank/DDBJ whole genome shotgun (WGS) entry which is preliminary data.</text>
</comment>
<dbReference type="AlphaFoldDB" id="A0A928V1V1"/>
<gene>
    <name evidence="2" type="ORF">C4F51_03600</name>
</gene>
<dbReference type="PROSITE" id="PS51257">
    <property type="entry name" value="PROKAR_LIPOPROTEIN"/>
    <property type="match status" value="1"/>
</dbReference>
<evidence type="ECO:0000313" key="2">
    <source>
        <dbReference type="EMBL" id="MBE8716268.1"/>
    </source>
</evidence>